<evidence type="ECO:0000313" key="3">
    <source>
        <dbReference type="Proteomes" id="UP000314983"/>
    </source>
</evidence>
<reference evidence="2" key="5">
    <citation type="submission" date="2025-09" db="UniProtKB">
        <authorList>
            <consortium name="Ensembl"/>
        </authorList>
    </citation>
    <scope>IDENTIFICATION</scope>
</reference>
<evidence type="ECO:0000256" key="1">
    <source>
        <dbReference type="SAM" id="MobiDB-lite"/>
    </source>
</evidence>
<feature type="region of interest" description="Disordered" evidence="1">
    <location>
        <begin position="84"/>
        <end position="105"/>
    </location>
</feature>
<dbReference type="GeneTree" id="ENSGT00970000197903"/>
<accession>A0A4W4EGG6</accession>
<reference evidence="2" key="3">
    <citation type="submission" date="2020-05" db="EMBL/GenBank/DDBJ databases">
        <title>Electrophorus electricus (electric eel) genome, fEleEle1, primary haplotype.</title>
        <authorList>
            <person name="Myers G."/>
            <person name="Meyer A."/>
            <person name="Fedrigo O."/>
            <person name="Formenti G."/>
            <person name="Rhie A."/>
            <person name="Tracey A."/>
            <person name="Sims Y."/>
            <person name="Jarvis E.D."/>
        </authorList>
    </citation>
    <scope>NUCLEOTIDE SEQUENCE [LARGE SCALE GENOMIC DNA]</scope>
</reference>
<organism evidence="2 3">
    <name type="scientific">Electrophorus electricus</name>
    <name type="common">Electric eel</name>
    <name type="synonym">Gymnotus electricus</name>
    <dbReference type="NCBI Taxonomy" id="8005"/>
    <lineage>
        <taxon>Eukaryota</taxon>
        <taxon>Metazoa</taxon>
        <taxon>Chordata</taxon>
        <taxon>Craniata</taxon>
        <taxon>Vertebrata</taxon>
        <taxon>Euteleostomi</taxon>
        <taxon>Actinopterygii</taxon>
        <taxon>Neopterygii</taxon>
        <taxon>Teleostei</taxon>
        <taxon>Ostariophysi</taxon>
        <taxon>Gymnotiformes</taxon>
        <taxon>Gymnotoidei</taxon>
        <taxon>Gymnotidae</taxon>
        <taxon>Electrophorus</taxon>
    </lineage>
</organism>
<reference evidence="3" key="2">
    <citation type="journal article" date="2017" name="Sci. Adv.">
        <title>A tail of two voltages: Proteomic comparison of the three electric organs of the electric eel.</title>
        <authorList>
            <person name="Traeger L.L."/>
            <person name="Sabat G."/>
            <person name="Barrett-Wilt G.A."/>
            <person name="Wells G.B."/>
            <person name="Sussman M.R."/>
        </authorList>
    </citation>
    <scope>NUCLEOTIDE SEQUENCE [LARGE SCALE GENOMIC DNA]</scope>
</reference>
<proteinExistence type="predicted"/>
<reference evidence="3" key="1">
    <citation type="journal article" date="2014" name="Science">
        <title>Nonhuman genetics. Genomic basis for the convergent evolution of electric organs.</title>
        <authorList>
            <person name="Gallant J.R."/>
            <person name="Traeger L.L."/>
            <person name="Volkening J.D."/>
            <person name="Moffett H."/>
            <person name="Chen P.H."/>
            <person name="Novina C.D."/>
            <person name="Phillips G.N.Jr."/>
            <person name="Anand R."/>
            <person name="Wells G.B."/>
            <person name="Pinch M."/>
            <person name="Guth R."/>
            <person name="Unguez G.A."/>
            <person name="Albert J.S."/>
            <person name="Zakon H.H."/>
            <person name="Samanta M.P."/>
            <person name="Sussman M.R."/>
        </authorList>
    </citation>
    <scope>NUCLEOTIDE SEQUENCE [LARGE SCALE GENOMIC DNA]</scope>
</reference>
<dbReference type="Proteomes" id="UP000314983">
    <property type="component" value="Chromosome 25"/>
</dbReference>
<name>A0A4W4EGG6_ELEEL</name>
<evidence type="ECO:0000313" key="2">
    <source>
        <dbReference type="Ensembl" id="ENSEEEP00000010117.1"/>
    </source>
</evidence>
<reference evidence="2" key="4">
    <citation type="submission" date="2025-08" db="UniProtKB">
        <authorList>
            <consortium name="Ensembl"/>
        </authorList>
    </citation>
    <scope>IDENTIFICATION</scope>
</reference>
<dbReference type="AlphaFoldDB" id="A0A4W4EGG6"/>
<dbReference type="Ensembl" id="ENSEEET00000010239.2">
    <property type="protein sequence ID" value="ENSEEEP00000010117.1"/>
    <property type="gene ID" value="ENSEEEG00000005131.2"/>
</dbReference>
<keyword evidence="3" id="KW-1185">Reference proteome</keyword>
<protein>
    <submittedName>
        <fullName evidence="2">Uncharacterized protein</fullName>
    </submittedName>
</protein>
<sequence>FASVVFERKLIKSPKVKRCAWCRWADIMALTGRLIDLAVIRKCEEVTITCNFQPKNPENRLIIISWTGEPDGSFDDEGVSVETQMVSADHSEGEQAHKMPGSDSR</sequence>